<sequence length="69" mass="8197">MLTFGITYFSRKNRRLSLIEVVVLNQQINKFLMNGFRIAKQIEFLLSAVNFKLKLIIQEQNINQILRQV</sequence>
<organism evidence="1 2">
    <name type="scientific">Tetrahymena thermophila (strain SB210)</name>
    <dbReference type="NCBI Taxonomy" id="312017"/>
    <lineage>
        <taxon>Eukaryota</taxon>
        <taxon>Sar</taxon>
        <taxon>Alveolata</taxon>
        <taxon>Ciliophora</taxon>
        <taxon>Intramacronucleata</taxon>
        <taxon>Oligohymenophorea</taxon>
        <taxon>Hymenostomatida</taxon>
        <taxon>Tetrahymenina</taxon>
        <taxon>Tetrahymenidae</taxon>
        <taxon>Tetrahymena</taxon>
    </lineage>
</organism>
<evidence type="ECO:0000313" key="1">
    <source>
        <dbReference type="EMBL" id="EWS72623.1"/>
    </source>
</evidence>
<gene>
    <name evidence="1" type="ORF">TTHERM_000429929</name>
</gene>
<accession>W7X891</accession>
<keyword evidence="2" id="KW-1185">Reference proteome</keyword>
<dbReference type="AlphaFoldDB" id="W7X891"/>
<protein>
    <submittedName>
        <fullName evidence="1">Uncharacterized protein</fullName>
    </submittedName>
</protein>
<dbReference type="KEGG" id="tet:TTHERM_000429929"/>
<reference evidence="2" key="1">
    <citation type="journal article" date="2006" name="PLoS Biol.">
        <title>Macronuclear genome sequence of the ciliate Tetrahymena thermophila, a model eukaryote.</title>
        <authorList>
            <person name="Eisen J.A."/>
            <person name="Coyne R.S."/>
            <person name="Wu M."/>
            <person name="Wu D."/>
            <person name="Thiagarajan M."/>
            <person name="Wortman J.R."/>
            <person name="Badger J.H."/>
            <person name="Ren Q."/>
            <person name="Amedeo P."/>
            <person name="Jones K.M."/>
            <person name="Tallon L.J."/>
            <person name="Delcher A.L."/>
            <person name="Salzberg S.L."/>
            <person name="Silva J.C."/>
            <person name="Haas B.J."/>
            <person name="Majoros W.H."/>
            <person name="Farzad M."/>
            <person name="Carlton J.M."/>
            <person name="Smith R.K. Jr."/>
            <person name="Garg J."/>
            <person name="Pearlman R.E."/>
            <person name="Karrer K.M."/>
            <person name="Sun L."/>
            <person name="Manning G."/>
            <person name="Elde N.C."/>
            <person name="Turkewitz A.P."/>
            <person name="Asai D.J."/>
            <person name="Wilkes D.E."/>
            <person name="Wang Y."/>
            <person name="Cai H."/>
            <person name="Collins K."/>
            <person name="Stewart B.A."/>
            <person name="Lee S.R."/>
            <person name="Wilamowska K."/>
            <person name="Weinberg Z."/>
            <person name="Ruzzo W.L."/>
            <person name="Wloga D."/>
            <person name="Gaertig J."/>
            <person name="Frankel J."/>
            <person name="Tsao C.-C."/>
            <person name="Gorovsky M.A."/>
            <person name="Keeling P.J."/>
            <person name="Waller R.F."/>
            <person name="Patron N.J."/>
            <person name="Cherry J.M."/>
            <person name="Stover N.A."/>
            <person name="Krieger C.J."/>
            <person name="del Toro C."/>
            <person name="Ryder H.F."/>
            <person name="Williamson S.C."/>
            <person name="Barbeau R.A."/>
            <person name="Hamilton E.P."/>
            <person name="Orias E."/>
        </authorList>
    </citation>
    <scope>NUCLEOTIDE SEQUENCE [LARGE SCALE GENOMIC DNA]</scope>
    <source>
        <strain evidence="2">SB210</strain>
    </source>
</reference>
<dbReference type="GeneID" id="24438919"/>
<dbReference type="EMBL" id="GG662532">
    <property type="protein sequence ID" value="EWS72623.1"/>
    <property type="molecule type" value="Genomic_DNA"/>
</dbReference>
<evidence type="ECO:0000313" key="2">
    <source>
        <dbReference type="Proteomes" id="UP000009168"/>
    </source>
</evidence>
<name>W7X891_TETTS</name>
<dbReference type="RefSeq" id="XP_012654906.1">
    <property type="nucleotide sequence ID" value="XM_012799452.1"/>
</dbReference>
<dbReference type="Proteomes" id="UP000009168">
    <property type="component" value="Unassembled WGS sequence"/>
</dbReference>
<proteinExistence type="predicted"/>
<dbReference type="InParanoid" id="W7X891"/>